<sequence length="1340" mass="148620">MSGPPFFQRAPRLYPEIPSGEIEIPAPPPAPTPASMSIFSILLPVVATLLGFGVMGYFSISGNSQFWLYIGFSLPMMMATYLVSFYSYYSQKKAYRRAVSSREEMYRNLLDTRRRELEQLREQQKTALLRVHPDPDGCLDRVIKRGRNLWERAPKDADFLSLRLGTGSLPFSVKVKAPRKDTTLEPDPLLEAAHQLSADFSSITEAPICLPLRDAGVAGLVGPRAVTINTARSMILQIATHHSPDEVKIVAVFPAHESEEWEWMRWLPHTWTEDRTRRFLAKEKNDAHTLMTGLNDELNRRKLQRSLLNTTNALPPLPCIVILLADQSLVEKEAVLPLLLSEGRALGAFTVVMAEHIGALPKECEAIVDVRKKTGQLTQTAPTMIQTTFVPDQTPVNKADRLARTLAPLRPKQMAASTEIPGIVPLFSLFDVQRVEEIDAAHRWRSAQPYRSLAVPIGLRAGGEKLFLNLHERGHGPHGLVAGTTGSGKSELLQSIVASLAVNFHPYDVAFVLVDYKGGGMANLFADLPHLVGTLTNLHGNLATRALVALKGEMLRRQALLAQAEVNHIDDYQKLWRQGRVTEPLPHLVIVVDEFAELKMEQPDFIRELISAVRVGRSLGVHLILATQKPAGVVDEQVWSNARFRLCLRVERPEDSQEVLKRPDAASLTQPGRAFFQVGNNEIFELFQAAFSNALYYPEGFVAQDPNEIAEVTLNGTRRSLSPSQRARPDAAGTQLQALVGYLKGVAEREGLRRLKGPWLPPLPEEINLWDLQDAAGQGWDGRTWKPGTAWIEPIVGIVDHPAQQYQGPLSFNLGKEGHLAVYGAPGSGKTTLLQTLITSLALYHSPADVHLYLMDFGGRMLNLFAQMPHVGDVILADEEERLNRLMRFLLREMESRKERFSETGVSTLPAYRATSAEQLPAIVVVLDNYTGFINAYPDAEDYLAQLLREGGNLGIHFVITANSPSAVRMKTSGNITLAAALQLADRGEYSAAVGRAYGLEPAPVPGRGLVKGNPPLEFQTALPAPGENEVSRTTALKLLMKQMQDAWDGPCAKPIPTLPDIVLLSRLLPPAEGWPVLPSDGSLVVPVGLEVKELEPVMVDLRDGPHFLITGPVQSGKSSFLQTWLLALAECYSPERLYLYLIDFNQTTLFNLQRLPQVKAYIESENQLGEMLNEITCLLRERRQAMDEARRASMGLFSDREFLSHHPAIVIAMDDFDAVSKQADPMSKDQLEQIVRRERGMGVHVLVAANSTDLNSAWDGWIRALKELQTGFLLGSSDHSDLQLFNLRLPVGEAGKLLLPGRGYYTRRGRYVEFQAATVQTGDPTLSSWIERIRGRSQV</sequence>
<keyword evidence="2 4" id="KW-0547">Nucleotide-binding</keyword>
<accession>A0ABU0AXF6</accession>
<proteinExistence type="predicted"/>
<evidence type="ECO:0000313" key="8">
    <source>
        <dbReference type="EMBL" id="MDQ0285166.1"/>
    </source>
</evidence>
<dbReference type="PANTHER" id="PTHR22683">
    <property type="entry name" value="SPORULATION PROTEIN RELATED"/>
    <property type="match status" value="1"/>
</dbReference>
<dbReference type="InterPro" id="IPR027417">
    <property type="entry name" value="P-loop_NTPase"/>
</dbReference>
<evidence type="ECO:0000256" key="4">
    <source>
        <dbReference type="PROSITE-ProRule" id="PRU00289"/>
    </source>
</evidence>
<gene>
    <name evidence="8" type="ORF">J2Z49_000256</name>
</gene>
<dbReference type="SUPFAM" id="SSF52540">
    <property type="entry name" value="P-loop containing nucleoside triphosphate hydrolases"/>
    <property type="match status" value="3"/>
</dbReference>
<dbReference type="Pfam" id="PF01580">
    <property type="entry name" value="FtsK_SpoIIIE"/>
    <property type="match status" value="3"/>
</dbReference>
<protein>
    <submittedName>
        <fullName evidence="8">S-DNA-T family DNA segregation ATPase FtsK/SpoIIIE</fullName>
    </submittedName>
</protein>
<dbReference type="InterPro" id="IPR050206">
    <property type="entry name" value="FtsK/SpoIIIE/SftA"/>
</dbReference>
<dbReference type="SMART" id="SM00382">
    <property type="entry name" value="AAA"/>
    <property type="match status" value="3"/>
</dbReference>
<feature type="transmembrane region" description="Helical" evidence="6">
    <location>
        <begin position="38"/>
        <end position="59"/>
    </location>
</feature>
<dbReference type="PANTHER" id="PTHR22683:SF1">
    <property type="entry name" value="TYPE VII SECRETION SYSTEM PROTEIN ESSC"/>
    <property type="match status" value="1"/>
</dbReference>
<feature type="binding site" evidence="4">
    <location>
        <begin position="1112"/>
        <end position="1119"/>
    </location>
    <ligand>
        <name>ATP</name>
        <dbReference type="ChEBI" id="CHEBI:30616"/>
    </ligand>
</feature>
<reference evidence="8 9" key="1">
    <citation type="submission" date="2023-07" db="EMBL/GenBank/DDBJ databases">
        <title>Genomic Encyclopedia of Type Strains, Phase IV (KMG-IV): sequencing the most valuable type-strain genomes for metagenomic binning, comparative biology and taxonomic classification.</title>
        <authorList>
            <person name="Goeker M."/>
        </authorList>
    </citation>
    <scope>NUCLEOTIDE SEQUENCE [LARGE SCALE GENOMIC DNA]</scope>
    <source>
        <strain evidence="8 9">DSM 12396</strain>
    </source>
</reference>
<dbReference type="EMBL" id="JAUSUX010000001">
    <property type="protein sequence ID" value="MDQ0285166.1"/>
    <property type="molecule type" value="Genomic_DNA"/>
</dbReference>
<keyword evidence="9" id="KW-1185">Reference proteome</keyword>
<keyword evidence="6" id="KW-0812">Transmembrane</keyword>
<feature type="domain" description="FtsK" evidence="7">
    <location>
        <begin position="463"/>
        <end position="657"/>
    </location>
</feature>
<dbReference type="NCBIfam" id="TIGR03928">
    <property type="entry name" value="T7_EssCb_Firm"/>
    <property type="match status" value="1"/>
</dbReference>
<organism evidence="8 9">
    <name type="scientific">Desulfofundulus luciae</name>
    <dbReference type="NCBI Taxonomy" id="74702"/>
    <lineage>
        <taxon>Bacteria</taxon>
        <taxon>Bacillati</taxon>
        <taxon>Bacillota</taxon>
        <taxon>Clostridia</taxon>
        <taxon>Eubacteriales</taxon>
        <taxon>Peptococcaceae</taxon>
        <taxon>Desulfofundulus</taxon>
    </lineage>
</organism>
<feature type="binding site" evidence="4">
    <location>
        <begin position="483"/>
        <end position="490"/>
    </location>
    <ligand>
        <name>ATP</name>
        <dbReference type="ChEBI" id="CHEBI:30616"/>
    </ligand>
</feature>
<feature type="domain" description="FtsK" evidence="7">
    <location>
        <begin position="1095"/>
        <end position="1282"/>
    </location>
</feature>
<evidence type="ECO:0000259" key="7">
    <source>
        <dbReference type="PROSITE" id="PS50901"/>
    </source>
</evidence>
<keyword evidence="1" id="KW-0677">Repeat</keyword>
<keyword evidence="3 4" id="KW-0067">ATP-binding</keyword>
<feature type="coiled-coil region" evidence="5">
    <location>
        <begin position="103"/>
        <end position="130"/>
    </location>
</feature>
<dbReference type="CDD" id="cd01127">
    <property type="entry name" value="TrwB_TraG_TraD_VirD4"/>
    <property type="match status" value="1"/>
</dbReference>
<dbReference type="RefSeq" id="WP_307399113.1">
    <property type="nucleotide sequence ID" value="NZ_JAUSUX010000001.1"/>
</dbReference>
<evidence type="ECO:0000256" key="2">
    <source>
        <dbReference type="ARBA" id="ARBA00022741"/>
    </source>
</evidence>
<evidence type="ECO:0000256" key="5">
    <source>
        <dbReference type="SAM" id="Coils"/>
    </source>
</evidence>
<keyword evidence="5" id="KW-0175">Coiled coil</keyword>
<keyword evidence="6" id="KW-0472">Membrane</keyword>
<dbReference type="InterPro" id="IPR003593">
    <property type="entry name" value="AAA+_ATPase"/>
</dbReference>
<evidence type="ECO:0000256" key="1">
    <source>
        <dbReference type="ARBA" id="ARBA00022737"/>
    </source>
</evidence>
<keyword evidence="6" id="KW-1133">Transmembrane helix</keyword>
<feature type="domain" description="FtsK" evidence="7">
    <location>
        <begin position="807"/>
        <end position="991"/>
    </location>
</feature>
<evidence type="ECO:0000256" key="3">
    <source>
        <dbReference type="ARBA" id="ARBA00022840"/>
    </source>
</evidence>
<evidence type="ECO:0000313" key="9">
    <source>
        <dbReference type="Proteomes" id="UP001225644"/>
    </source>
</evidence>
<comment type="caution">
    <text evidence="8">The sequence shown here is derived from an EMBL/GenBank/DDBJ whole genome shotgun (WGS) entry which is preliminary data.</text>
</comment>
<dbReference type="InterPro" id="IPR023839">
    <property type="entry name" value="Firmicutes_EssC_C"/>
</dbReference>
<name>A0ABU0AXF6_9FIRM</name>
<dbReference type="PROSITE" id="PS50901">
    <property type="entry name" value="FTSK"/>
    <property type="match status" value="3"/>
</dbReference>
<dbReference type="Proteomes" id="UP001225644">
    <property type="component" value="Unassembled WGS sequence"/>
</dbReference>
<feature type="transmembrane region" description="Helical" evidence="6">
    <location>
        <begin position="66"/>
        <end position="89"/>
    </location>
</feature>
<dbReference type="InterPro" id="IPR002543">
    <property type="entry name" value="FtsK_dom"/>
</dbReference>
<feature type="binding site" evidence="4">
    <location>
        <begin position="824"/>
        <end position="831"/>
    </location>
    <ligand>
        <name>ATP</name>
        <dbReference type="ChEBI" id="CHEBI:30616"/>
    </ligand>
</feature>
<evidence type="ECO:0000256" key="6">
    <source>
        <dbReference type="SAM" id="Phobius"/>
    </source>
</evidence>
<dbReference type="Gene3D" id="3.40.50.300">
    <property type="entry name" value="P-loop containing nucleotide triphosphate hydrolases"/>
    <property type="match status" value="4"/>
</dbReference>